<keyword evidence="2" id="KW-1185">Reference proteome</keyword>
<protein>
    <submittedName>
        <fullName evidence="1">11978_t:CDS:1</fullName>
    </submittedName>
</protein>
<dbReference type="EMBL" id="CAJVPT010002123">
    <property type="protein sequence ID" value="CAG8475861.1"/>
    <property type="molecule type" value="Genomic_DNA"/>
</dbReference>
<proteinExistence type="predicted"/>
<reference evidence="1" key="1">
    <citation type="submission" date="2021-06" db="EMBL/GenBank/DDBJ databases">
        <authorList>
            <person name="Kallberg Y."/>
            <person name="Tangrot J."/>
            <person name="Rosling A."/>
        </authorList>
    </citation>
    <scope>NUCLEOTIDE SEQUENCE</scope>
    <source>
        <strain evidence="1">CL356</strain>
    </source>
</reference>
<accession>A0ACA9KIS1</accession>
<sequence length="313" mass="35699">MSTITSIASNDKGGWKELSRILAEILYPMGFDLVKAFPAERYNSNLSSAGTLVPLSATNFKNTDKSISTQHNHSSTLSVIIGNTKHLWPIFLNHYVKNMRENAGDTQCANSTTEEMDDTYKRDNPLDWYTQVSVESAVKSAVSKFAGNTSKYDIRYVFDLSEDRFVAFQQLAQDAGLSYYNKICYLNVHSEYGPWIGLRAVVTFDAEGPPNTPDLFPTLENPYPKGDQLLRTKMDEIFVMNDGGYHQSSKSTSVTESVASIRRDWHKWVELRDIAGGFMTEEMKFKYRYFEEQLEYHYTKNLKLLLKADSQCL</sequence>
<organism evidence="1 2">
    <name type="scientific">Acaulospora colombiana</name>
    <dbReference type="NCBI Taxonomy" id="27376"/>
    <lineage>
        <taxon>Eukaryota</taxon>
        <taxon>Fungi</taxon>
        <taxon>Fungi incertae sedis</taxon>
        <taxon>Mucoromycota</taxon>
        <taxon>Glomeromycotina</taxon>
        <taxon>Glomeromycetes</taxon>
        <taxon>Diversisporales</taxon>
        <taxon>Acaulosporaceae</taxon>
        <taxon>Acaulospora</taxon>
    </lineage>
</organism>
<comment type="caution">
    <text evidence="1">The sequence shown here is derived from an EMBL/GenBank/DDBJ whole genome shotgun (WGS) entry which is preliminary data.</text>
</comment>
<gene>
    <name evidence="1" type="ORF">ACOLOM_LOCUS1793</name>
</gene>
<evidence type="ECO:0000313" key="2">
    <source>
        <dbReference type="Proteomes" id="UP000789525"/>
    </source>
</evidence>
<evidence type="ECO:0000313" key="1">
    <source>
        <dbReference type="EMBL" id="CAG8475861.1"/>
    </source>
</evidence>
<name>A0ACA9KIS1_9GLOM</name>
<dbReference type="Proteomes" id="UP000789525">
    <property type="component" value="Unassembled WGS sequence"/>
</dbReference>